<dbReference type="InterPro" id="IPR030392">
    <property type="entry name" value="S74_ICA"/>
</dbReference>
<dbReference type="Proteomes" id="UP000283325">
    <property type="component" value="Unassembled WGS sequence"/>
</dbReference>
<evidence type="ECO:0000313" key="3">
    <source>
        <dbReference type="Proteomes" id="UP000283325"/>
    </source>
</evidence>
<protein>
    <recommendedName>
        <fullName evidence="1">Peptidase S74 domain-containing protein</fullName>
    </recommendedName>
</protein>
<feature type="domain" description="Peptidase S74" evidence="1">
    <location>
        <begin position="718"/>
        <end position="817"/>
    </location>
</feature>
<dbReference type="PROSITE" id="PS51688">
    <property type="entry name" value="ICA"/>
    <property type="match status" value="1"/>
</dbReference>
<dbReference type="Pfam" id="PF13884">
    <property type="entry name" value="Peptidase_S74"/>
    <property type="match status" value="1"/>
</dbReference>
<comment type="caution">
    <text evidence="2">The sequence shown here is derived from an EMBL/GenBank/DDBJ whole genome shotgun (WGS) entry which is preliminary data.</text>
</comment>
<sequence length="819" mass="91613">MYRVLCDGLPIYDLRDENLVLIDPKLDLEVNKAGSFSFKMPPQHPQYELPQKMLSCIQVFQDEEEVFNGRITECKIDFYNRKHFTCEGQLAYLNDSIQRPAEYHDMTVRGYLESLITSHNEQVKKDRQFKVGIVTVTDNNDSLYRYTNYNSTMKEIKEDLVDDLGGYLRVRNVNGTAYLDYISDYDNVSTQSIEFGENLLDFSRNTDVSDIATVFIPLGAKLEESPIAALEQRLTIESVNNGSDSLVNLDAVKKFGYITKTITWDEVTTPKMLLYKANKYIADYQWDSMTLEVNAVDMHWTDADIEQFKLGDKIKAHSSLHGLDRYFPLSKMSIQLNNLSSSKFTLGTVTNKSLTARVQEISNTASKAVETIPVPSAIVKQAVDQATALITAATRGHVVTTANEQLIMDTNDVNTASKVWRWNLNGLGYSGTGYNGTYKTAITMDGQIVGERLVGGSVSAEKLDITYRNQVIKEIADAEESARSDAENYTDGELKKYYTKSEVETSIKNTKEAVLLSAKETAEQYVDGKLKNYSTSAQINVKTDSIETEVRKKVGKSEIVSTINQSAEKIKIAANKISLEGIVTVNNRFKVLSDGSIECTNGKFTGTITGSKITGSTINITDSKGCTIDLDASGLRISANKYTDIFGHQGGTLTIGTTASILESMFSPISFQPASGGIWNMPLADGCNKFRFVWNVMSSSYVEIQTLYGAFGLTAWSSDKKLKKNIVNSEISGVDEIMKIPHYAYDWIDKDYHVNCGYVAQDMENVNKSFVLKIPQKDEKGKFLGYNYQIDETNIIPVITKSIQELVTRVIELEKKYEQ</sequence>
<dbReference type="AlphaFoldDB" id="A0A415N138"/>
<proteinExistence type="predicted"/>
<evidence type="ECO:0000259" key="1">
    <source>
        <dbReference type="PROSITE" id="PS51688"/>
    </source>
</evidence>
<reference evidence="2 3" key="1">
    <citation type="submission" date="2018-08" db="EMBL/GenBank/DDBJ databases">
        <title>A genome reference for cultivated species of the human gut microbiota.</title>
        <authorList>
            <person name="Zou Y."/>
            <person name="Xue W."/>
            <person name="Luo G."/>
        </authorList>
    </citation>
    <scope>NUCLEOTIDE SEQUENCE [LARGE SCALE GENOMIC DNA]</scope>
    <source>
        <strain evidence="2 3">AF36-1BH</strain>
    </source>
</reference>
<name>A0A415N138_9FIRM</name>
<dbReference type="RefSeq" id="WP_118427132.1">
    <property type="nucleotide sequence ID" value="NZ_QRPD01000004.1"/>
</dbReference>
<gene>
    <name evidence="2" type="ORF">DWZ98_06055</name>
</gene>
<dbReference type="EMBL" id="QRPD01000004">
    <property type="protein sequence ID" value="RHL88588.1"/>
    <property type="molecule type" value="Genomic_DNA"/>
</dbReference>
<organism evidence="2 3">
    <name type="scientific">Dorea formicigenerans</name>
    <dbReference type="NCBI Taxonomy" id="39486"/>
    <lineage>
        <taxon>Bacteria</taxon>
        <taxon>Bacillati</taxon>
        <taxon>Bacillota</taxon>
        <taxon>Clostridia</taxon>
        <taxon>Lachnospirales</taxon>
        <taxon>Lachnospiraceae</taxon>
        <taxon>Dorea</taxon>
    </lineage>
</organism>
<evidence type="ECO:0000313" key="2">
    <source>
        <dbReference type="EMBL" id="RHL88588.1"/>
    </source>
</evidence>
<accession>A0A415N138</accession>